<evidence type="ECO:0000313" key="21">
    <source>
        <dbReference type="Proteomes" id="UP000270673"/>
    </source>
</evidence>
<dbReference type="EMBL" id="CP032819">
    <property type="protein sequence ID" value="AZS29985.1"/>
    <property type="molecule type" value="Genomic_DNA"/>
</dbReference>
<keyword evidence="10 19" id="KW-0812">Transmembrane</keyword>
<feature type="transmembrane region" description="Helical" evidence="19">
    <location>
        <begin position="227"/>
        <end position="251"/>
    </location>
</feature>
<evidence type="ECO:0000256" key="5">
    <source>
        <dbReference type="ARBA" id="ARBA00013200"/>
    </source>
</evidence>
<evidence type="ECO:0000256" key="16">
    <source>
        <dbReference type="ARBA" id="ARBA00032853"/>
    </source>
</evidence>
<comment type="catalytic activity">
    <reaction evidence="18 19">
        <text>alpha-ribazole 5'-phosphate + adenosylcob(III)inamide-GDP = adenosylcob(III)alamin 5'-phosphate + GMP + H(+)</text>
        <dbReference type="Rhea" id="RHEA:23560"/>
        <dbReference type="ChEBI" id="CHEBI:15378"/>
        <dbReference type="ChEBI" id="CHEBI:57918"/>
        <dbReference type="ChEBI" id="CHEBI:58115"/>
        <dbReference type="ChEBI" id="CHEBI:60487"/>
        <dbReference type="ChEBI" id="CHEBI:60493"/>
        <dbReference type="EC" id="2.7.8.26"/>
    </reaction>
</comment>
<comment type="subcellular location">
    <subcellularLocation>
        <location evidence="2 19">Cell membrane</location>
        <topology evidence="2 19">Multi-pass membrane protein</topology>
    </subcellularLocation>
</comment>
<feature type="transmembrane region" description="Helical" evidence="19">
    <location>
        <begin position="58"/>
        <end position="76"/>
    </location>
</feature>
<reference evidence="20 21" key="1">
    <citation type="submission" date="2018-10" db="EMBL/GenBank/DDBJ databases">
        <title>Butyricimonas faecalis sp. nov., isolated from human faeces and emended description of the genus Butyricimonas.</title>
        <authorList>
            <person name="Le Roy T."/>
            <person name="Van der Smissen P."/>
            <person name="Paquot A."/>
            <person name="Delzenne N."/>
            <person name="Muccioli G."/>
            <person name="Collet J.-F."/>
            <person name="Cani P.D."/>
        </authorList>
    </citation>
    <scope>NUCLEOTIDE SEQUENCE [LARGE SCALE GENOMIC DNA]</scope>
    <source>
        <strain evidence="20 21">H184</strain>
    </source>
</reference>
<feature type="transmembrane region" description="Helical" evidence="19">
    <location>
        <begin position="197"/>
        <end position="215"/>
    </location>
</feature>
<dbReference type="AlphaFoldDB" id="A0A3S9VTT3"/>
<evidence type="ECO:0000256" key="3">
    <source>
        <dbReference type="ARBA" id="ARBA00004663"/>
    </source>
</evidence>
<evidence type="ECO:0000256" key="4">
    <source>
        <dbReference type="ARBA" id="ARBA00010561"/>
    </source>
</evidence>
<keyword evidence="9 19" id="KW-0808">Transferase</keyword>
<name>A0A3S9VTT3_9BACT</name>
<evidence type="ECO:0000256" key="18">
    <source>
        <dbReference type="ARBA" id="ARBA00049504"/>
    </source>
</evidence>
<proteinExistence type="inferred from homology"/>
<comment type="similarity">
    <text evidence="4 19">Belongs to the CobS family.</text>
</comment>
<accession>A0A3S9VTT3</accession>
<evidence type="ECO:0000256" key="8">
    <source>
        <dbReference type="ARBA" id="ARBA00022573"/>
    </source>
</evidence>
<gene>
    <name evidence="19 20" type="primary">cobS</name>
    <name evidence="20" type="ORF">D8S85_10800</name>
</gene>
<evidence type="ECO:0000313" key="20">
    <source>
        <dbReference type="EMBL" id="AZS29985.1"/>
    </source>
</evidence>
<evidence type="ECO:0000256" key="6">
    <source>
        <dbReference type="ARBA" id="ARBA00015850"/>
    </source>
</evidence>
<dbReference type="UniPathway" id="UPA00148">
    <property type="reaction ID" value="UER00238"/>
</dbReference>
<dbReference type="InterPro" id="IPR003805">
    <property type="entry name" value="CobS"/>
</dbReference>
<dbReference type="HAMAP" id="MF_00719">
    <property type="entry name" value="CobS"/>
    <property type="match status" value="1"/>
</dbReference>
<evidence type="ECO:0000256" key="19">
    <source>
        <dbReference type="HAMAP-Rule" id="MF_00719"/>
    </source>
</evidence>
<evidence type="ECO:0000256" key="10">
    <source>
        <dbReference type="ARBA" id="ARBA00022692"/>
    </source>
</evidence>
<dbReference type="RefSeq" id="WP_106480704.1">
    <property type="nucleotide sequence ID" value="NZ_CP032819.1"/>
</dbReference>
<evidence type="ECO:0000256" key="9">
    <source>
        <dbReference type="ARBA" id="ARBA00022679"/>
    </source>
</evidence>
<keyword evidence="7 19" id="KW-1003">Cell membrane</keyword>
<sequence length="253" mass="28200">MRSLLAAIMMFTRLPLWRIVNVDKRYFTDVIKYWPIVGFLTGATTGGVLWLAAQFVPLEVACVLAIIARILLTGALHEDGLADFFDGFGGGTSKEKILAIMKDSHIGCYGTIGLVLYFMLYYSLLSSFDPAMVFPIVIAADCFSKLCTAVMINTLPYARKEEESKIKLVYSKVRTLIFVLVGVITLVPFFFLKDASFCFAMIPAVVTAVGLRFFLKLKIGGYTGDCCGASVLIIEQVFYLSVLVIWCRYQFLF</sequence>
<dbReference type="Proteomes" id="UP000270673">
    <property type="component" value="Chromosome"/>
</dbReference>
<dbReference type="OrthoDB" id="9794626at2"/>
<evidence type="ECO:0000256" key="14">
    <source>
        <dbReference type="ARBA" id="ARBA00025228"/>
    </source>
</evidence>
<dbReference type="GO" id="GO:0009236">
    <property type="term" value="P:cobalamin biosynthetic process"/>
    <property type="evidence" value="ECO:0007669"/>
    <property type="project" value="UniProtKB-UniRule"/>
</dbReference>
<comment type="cofactor">
    <cofactor evidence="1 19">
        <name>Mg(2+)</name>
        <dbReference type="ChEBI" id="CHEBI:18420"/>
    </cofactor>
</comment>
<evidence type="ECO:0000256" key="17">
    <source>
        <dbReference type="ARBA" id="ARBA00048623"/>
    </source>
</evidence>
<dbReference type="NCBIfam" id="TIGR00317">
    <property type="entry name" value="cobS"/>
    <property type="match status" value="1"/>
</dbReference>
<evidence type="ECO:0000256" key="13">
    <source>
        <dbReference type="ARBA" id="ARBA00023136"/>
    </source>
</evidence>
<feature type="transmembrane region" description="Helical" evidence="19">
    <location>
        <begin position="106"/>
        <end position="125"/>
    </location>
</feature>
<dbReference type="GO" id="GO:0005886">
    <property type="term" value="C:plasma membrane"/>
    <property type="evidence" value="ECO:0007669"/>
    <property type="project" value="UniProtKB-SubCell"/>
</dbReference>
<keyword evidence="21" id="KW-1185">Reference proteome</keyword>
<protein>
    <recommendedName>
        <fullName evidence="6 19">Adenosylcobinamide-GDP ribazoletransferase</fullName>
        <ecNumber evidence="5 19">2.7.8.26</ecNumber>
    </recommendedName>
    <alternativeName>
        <fullName evidence="16 19">Cobalamin synthase</fullName>
    </alternativeName>
    <alternativeName>
        <fullName evidence="15 19">Cobalamin-5'-phosphate synthase</fullName>
    </alternativeName>
</protein>
<dbReference type="PANTHER" id="PTHR34148:SF1">
    <property type="entry name" value="ADENOSYLCOBINAMIDE-GDP RIBAZOLETRANSFERASE"/>
    <property type="match status" value="1"/>
</dbReference>
<keyword evidence="12 19" id="KW-1133">Transmembrane helix</keyword>
<feature type="transmembrane region" description="Helical" evidence="19">
    <location>
        <begin position="131"/>
        <end position="152"/>
    </location>
</feature>
<comment type="pathway">
    <text evidence="3 19">Cofactor biosynthesis; adenosylcobalamin biosynthesis; adenosylcobalamin from cob(II)yrinate a,c-diamide: step 7/7.</text>
</comment>
<evidence type="ECO:0000256" key="15">
    <source>
        <dbReference type="ARBA" id="ARBA00032605"/>
    </source>
</evidence>
<organism evidence="20 21">
    <name type="scientific">Butyricimonas faecalis</name>
    <dbReference type="NCBI Taxonomy" id="2093856"/>
    <lineage>
        <taxon>Bacteria</taxon>
        <taxon>Pseudomonadati</taxon>
        <taxon>Bacteroidota</taxon>
        <taxon>Bacteroidia</taxon>
        <taxon>Bacteroidales</taxon>
        <taxon>Odoribacteraceae</taxon>
        <taxon>Butyricimonas</taxon>
    </lineage>
</organism>
<dbReference type="KEGG" id="buy:D8S85_10800"/>
<dbReference type="GO" id="GO:0008818">
    <property type="term" value="F:cobalamin 5'-phosphate synthase activity"/>
    <property type="evidence" value="ECO:0007669"/>
    <property type="project" value="UniProtKB-UniRule"/>
</dbReference>
<feature type="transmembrane region" description="Helical" evidence="19">
    <location>
        <begin position="173"/>
        <end position="191"/>
    </location>
</feature>
<keyword evidence="8 19" id="KW-0169">Cobalamin biosynthesis</keyword>
<comment type="function">
    <text evidence="14 19">Joins adenosylcobinamide-GDP and alpha-ribazole to generate adenosylcobalamin (Ado-cobalamin). Also synthesizes adenosylcobalamin 5'-phosphate from adenosylcobinamide-GDP and alpha-ribazole 5'-phosphate.</text>
</comment>
<evidence type="ECO:0000256" key="11">
    <source>
        <dbReference type="ARBA" id="ARBA00022842"/>
    </source>
</evidence>
<dbReference type="PANTHER" id="PTHR34148">
    <property type="entry name" value="ADENOSYLCOBINAMIDE-GDP RIBAZOLETRANSFERASE"/>
    <property type="match status" value="1"/>
</dbReference>
<dbReference type="EC" id="2.7.8.26" evidence="5 19"/>
<dbReference type="Pfam" id="PF02654">
    <property type="entry name" value="CobS"/>
    <property type="match status" value="1"/>
</dbReference>
<evidence type="ECO:0000256" key="7">
    <source>
        <dbReference type="ARBA" id="ARBA00022475"/>
    </source>
</evidence>
<evidence type="ECO:0000256" key="1">
    <source>
        <dbReference type="ARBA" id="ARBA00001946"/>
    </source>
</evidence>
<dbReference type="GO" id="GO:0051073">
    <property type="term" value="F:adenosylcobinamide-GDP ribazoletransferase activity"/>
    <property type="evidence" value="ECO:0007669"/>
    <property type="project" value="UniProtKB-UniRule"/>
</dbReference>
<evidence type="ECO:0000256" key="2">
    <source>
        <dbReference type="ARBA" id="ARBA00004651"/>
    </source>
</evidence>
<comment type="catalytic activity">
    <reaction evidence="17 19">
        <text>alpha-ribazole + adenosylcob(III)inamide-GDP = adenosylcob(III)alamin + GMP + H(+)</text>
        <dbReference type="Rhea" id="RHEA:16049"/>
        <dbReference type="ChEBI" id="CHEBI:10329"/>
        <dbReference type="ChEBI" id="CHEBI:15378"/>
        <dbReference type="ChEBI" id="CHEBI:18408"/>
        <dbReference type="ChEBI" id="CHEBI:58115"/>
        <dbReference type="ChEBI" id="CHEBI:60487"/>
        <dbReference type="EC" id="2.7.8.26"/>
    </reaction>
</comment>
<keyword evidence="11 19" id="KW-0460">Magnesium</keyword>
<evidence type="ECO:0000256" key="12">
    <source>
        <dbReference type="ARBA" id="ARBA00022989"/>
    </source>
</evidence>
<feature type="transmembrane region" description="Helical" evidence="19">
    <location>
        <begin position="33"/>
        <end position="52"/>
    </location>
</feature>
<keyword evidence="13 19" id="KW-0472">Membrane</keyword>